<reference evidence="4" key="3">
    <citation type="submission" date="2025-04" db="UniProtKB">
        <authorList>
            <consortium name="RefSeq"/>
        </authorList>
    </citation>
    <scope>IDENTIFICATION</scope>
    <source>
        <strain evidence="4">CBS 304.34</strain>
    </source>
</reference>
<feature type="compositionally biased region" description="Polar residues" evidence="1">
    <location>
        <begin position="123"/>
        <end position="135"/>
    </location>
</feature>
<feature type="region of interest" description="Disordered" evidence="1">
    <location>
        <begin position="123"/>
        <end position="295"/>
    </location>
</feature>
<reference evidence="4" key="2">
    <citation type="submission" date="2020-04" db="EMBL/GenBank/DDBJ databases">
        <authorList>
            <consortium name="NCBI Genome Project"/>
        </authorList>
    </citation>
    <scope>NUCLEOTIDE SEQUENCE</scope>
    <source>
        <strain evidence="4">CBS 304.34</strain>
    </source>
</reference>
<sequence>MPSNSNSRHTHREPHRSSHHHHRHSHDARSRSPRRQDEPRHKRKRSPPPPAVLPYRARPLVKQDFTAYKPLFASYLDIHKQLYLEEIEEHEARGRWKSFLSKWNRGELAEGWYDPAMLKKTQNAAASTGAQNAGSRSPKRQRRESPDLRPYNTTQEVGDTKNDSSSEDEIGPALPDSHGRRAGPVIPRREDLELRDEMTAEARSHNIADLRYERKLDRSTQKERLEELAPRADPGSRERALEKKREVTGTLNAFREAKSPGAEEVPEGDLMGDDGIDGYKKRKKEGERKKNEREIRKEEIMRAKAEEREERQAEIRAKEDKTMEMLRAIARERFG</sequence>
<evidence type="ECO:0000313" key="2">
    <source>
        <dbReference type="EMBL" id="KAF2814029.1"/>
    </source>
</evidence>
<feature type="compositionally biased region" description="Basic and acidic residues" evidence="1">
    <location>
        <begin position="27"/>
        <end position="40"/>
    </location>
</feature>
<gene>
    <name evidence="2 4" type="ORF">BDZ99DRAFT_567726</name>
</gene>
<feature type="compositionally biased region" description="Acidic residues" evidence="1">
    <location>
        <begin position="264"/>
        <end position="276"/>
    </location>
</feature>
<feature type="region of interest" description="Disordered" evidence="1">
    <location>
        <begin position="1"/>
        <end position="60"/>
    </location>
</feature>
<dbReference type="PANTHER" id="PTHR34117">
    <property type="entry name" value="STYLE CELL-CYCLE INHIBITOR 1"/>
    <property type="match status" value="1"/>
</dbReference>
<dbReference type="PANTHER" id="PTHR34117:SF1">
    <property type="entry name" value="STYLE CELL-CYCLE INHIBITOR 1"/>
    <property type="match status" value="1"/>
</dbReference>
<proteinExistence type="predicted"/>
<feature type="compositionally biased region" description="Basic residues" evidence="1">
    <location>
        <begin position="8"/>
        <end position="26"/>
    </location>
</feature>
<evidence type="ECO:0000256" key="1">
    <source>
        <dbReference type="SAM" id="MobiDB-lite"/>
    </source>
</evidence>
<dbReference type="InterPro" id="IPR044688">
    <property type="entry name" value="SCI-1-like"/>
</dbReference>
<evidence type="ECO:0000313" key="4">
    <source>
        <dbReference type="RefSeq" id="XP_033580993.1"/>
    </source>
</evidence>
<dbReference type="AlphaFoldDB" id="A0A6A6YZX0"/>
<feature type="compositionally biased region" description="Basic and acidic residues" evidence="1">
    <location>
        <begin position="187"/>
        <end position="247"/>
    </location>
</feature>
<protein>
    <recommendedName>
        <fullName evidence="5">RNA helicase HEL117</fullName>
    </recommendedName>
</protein>
<keyword evidence="3" id="KW-1185">Reference proteome</keyword>
<dbReference type="OrthoDB" id="2139939at2759"/>
<reference evidence="2 4" key="1">
    <citation type="journal article" date="2020" name="Stud. Mycol.">
        <title>101 Dothideomycetes genomes: a test case for predicting lifestyles and emergence of pathogens.</title>
        <authorList>
            <person name="Haridas S."/>
            <person name="Albert R."/>
            <person name="Binder M."/>
            <person name="Bloem J."/>
            <person name="Labutti K."/>
            <person name="Salamov A."/>
            <person name="Andreopoulos B."/>
            <person name="Baker S."/>
            <person name="Barry K."/>
            <person name="Bills G."/>
            <person name="Bluhm B."/>
            <person name="Cannon C."/>
            <person name="Castanera R."/>
            <person name="Culley D."/>
            <person name="Daum C."/>
            <person name="Ezra D."/>
            <person name="Gonzalez J."/>
            <person name="Henrissat B."/>
            <person name="Kuo A."/>
            <person name="Liang C."/>
            <person name="Lipzen A."/>
            <person name="Lutzoni F."/>
            <person name="Magnuson J."/>
            <person name="Mondo S."/>
            <person name="Nolan M."/>
            <person name="Ohm R."/>
            <person name="Pangilinan J."/>
            <person name="Park H.-J."/>
            <person name="Ramirez L."/>
            <person name="Alfaro M."/>
            <person name="Sun H."/>
            <person name="Tritt A."/>
            <person name="Yoshinaga Y."/>
            <person name="Zwiers L.-H."/>
            <person name="Turgeon B."/>
            <person name="Goodwin S."/>
            <person name="Spatafora J."/>
            <person name="Crous P."/>
            <person name="Grigoriev I."/>
        </authorList>
    </citation>
    <scope>NUCLEOTIDE SEQUENCE</scope>
    <source>
        <strain evidence="2 4">CBS 304.34</strain>
    </source>
</reference>
<name>A0A6A6YZX0_9PEZI</name>
<evidence type="ECO:0000313" key="3">
    <source>
        <dbReference type="Proteomes" id="UP000504636"/>
    </source>
</evidence>
<dbReference type="RefSeq" id="XP_033580993.1">
    <property type="nucleotide sequence ID" value="XM_033727719.1"/>
</dbReference>
<feature type="compositionally biased region" description="Basic and acidic residues" evidence="1">
    <location>
        <begin position="284"/>
        <end position="295"/>
    </location>
</feature>
<evidence type="ECO:0008006" key="5">
    <source>
        <dbReference type="Google" id="ProtNLM"/>
    </source>
</evidence>
<accession>A0A6A6YZX0</accession>
<organism evidence="2">
    <name type="scientific">Mytilinidion resinicola</name>
    <dbReference type="NCBI Taxonomy" id="574789"/>
    <lineage>
        <taxon>Eukaryota</taxon>
        <taxon>Fungi</taxon>
        <taxon>Dikarya</taxon>
        <taxon>Ascomycota</taxon>
        <taxon>Pezizomycotina</taxon>
        <taxon>Dothideomycetes</taxon>
        <taxon>Pleosporomycetidae</taxon>
        <taxon>Mytilinidiales</taxon>
        <taxon>Mytilinidiaceae</taxon>
        <taxon>Mytilinidion</taxon>
    </lineage>
</organism>
<dbReference type="GeneID" id="54468612"/>
<dbReference type="Proteomes" id="UP000504636">
    <property type="component" value="Unplaced"/>
</dbReference>
<dbReference type="EMBL" id="MU003695">
    <property type="protein sequence ID" value="KAF2814029.1"/>
    <property type="molecule type" value="Genomic_DNA"/>
</dbReference>